<sequence>MLVGYMRVSSDDDRQNTDLQRDALLAASVDPRHLFEDRASDAGRLDGLTWSIVTMITKSERLAVLSDAEQKALYGLPDFDDAQRLEYLALTESELTFASSRPSLHAKVSCVLQIGYFKAKHAFFRFDWHEVEDDCAFVLSRYFHGEAFEHKAITEHEHYNQRGRIAKSFGYQSWAASFLPQLAQQAEQIVRRDVMRPVLNEPVVCGRAVDAIAGKYPANWKLL</sequence>
<protein>
    <recommendedName>
        <fullName evidence="1">DUF4158 domain-containing protein</fullName>
    </recommendedName>
</protein>
<dbReference type="EMBL" id="CP014135">
    <property type="protein sequence ID" value="AMB84612.1"/>
    <property type="molecule type" value="Genomic_DNA"/>
</dbReference>
<name>A0A0X1SXP4_PSEAA</name>
<dbReference type="Pfam" id="PF13700">
    <property type="entry name" value="DUF4158"/>
    <property type="match status" value="1"/>
</dbReference>
<dbReference type="AlphaFoldDB" id="A0A0X1SXP4"/>
<dbReference type="InterPro" id="IPR036162">
    <property type="entry name" value="Resolvase-like_N_sf"/>
</dbReference>
<dbReference type="STRING" id="46677.AWM79_04515"/>
<dbReference type="InterPro" id="IPR025296">
    <property type="entry name" value="DUF4158"/>
</dbReference>
<evidence type="ECO:0000313" key="3">
    <source>
        <dbReference type="Proteomes" id="UP000063229"/>
    </source>
</evidence>
<keyword evidence="3" id="KW-1185">Reference proteome</keyword>
<dbReference type="GO" id="GO:0000150">
    <property type="term" value="F:DNA strand exchange activity"/>
    <property type="evidence" value="ECO:0007669"/>
    <property type="project" value="InterPro"/>
</dbReference>
<dbReference type="KEGG" id="pagb:AWM79_04515"/>
<evidence type="ECO:0000259" key="1">
    <source>
        <dbReference type="Pfam" id="PF13700"/>
    </source>
</evidence>
<reference evidence="2 3" key="1">
    <citation type="submission" date="2016-01" db="EMBL/GenBank/DDBJ databases">
        <authorList>
            <person name="McClelland M."/>
            <person name="Jain A."/>
            <person name="Saraogi P."/>
            <person name="Mendelson R."/>
            <person name="Westerman R."/>
            <person name="SanMiguel P."/>
            <person name="Csonka L."/>
        </authorList>
    </citation>
    <scope>NUCLEOTIDE SEQUENCE [LARGE SCALE GENOMIC DNA]</scope>
    <source>
        <strain evidence="2 3">NCPPB 2472</strain>
    </source>
</reference>
<accession>A0A0X1SXP4</accession>
<dbReference type="Proteomes" id="UP000063229">
    <property type="component" value="Chromosome"/>
</dbReference>
<dbReference type="GO" id="GO:0003677">
    <property type="term" value="F:DNA binding"/>
    <property type="evidence" value="ECO:0007669"/>
    <property type="project" value="InterPro"/>
</dbReference>
<dbReference type="SUPFAM" id="SSF53041">
    <property type="entry name" value="Resolvase-like"/>
    <property type="match status" value="1"/>
</dbReference>
<evidence type="ECO:0000313" key="2">
    <source>
        <dbReference type="EMBL" id="AMB84612.1"/>
    </source>
</evidence>
<feature type="domain" description="DUF4158" evidence="1">
    <location>
        <begin position="65"/>
        <end position="195"/>
    </location>
</feature>
<proteinExistence type="predicted"/>
<gene>
    <name evidence="2" type="ORF">AWM79_04515</name>
</gene>
<organism evidence="2 3">
    <name type="scientific">Pseudomonas agarici</name>
    <dbReference type="NCBI Taxonomy" id="46677"/>
    <lineage>
        <taxon>Bacteria</taxon>
        <taxon>Pseudomonadati</taxon>
        <taxon>Pseudomonadota</taxon>
        <taxon>Gammaproteobacteria</taxon>
        <taxon>Pseudomonadales</taxon>
        <taxon>Pseudomonadaceae</taxon>
        <taxon>Pseudomonas</taxon>
    </lineage>
</organism>